<sequence>MAKALFELTSRMNCLIVDEFGTVTLSQKNHPQLFFNGYYFRLVSNNKSLQKWRCTRALCNVRCQTIGFTVGEQYSVSFEQNA</sequence>
<keyword evidence="2" id="KW-0863">Zinc-finger</keyword>
<reference evidence="5" key="1">
    <citation type="submission" date="2021-02" db="EMBL/GenBank/DDBJ databases">
        <authorList>
            <person name="Nowell W R."/>
        </authorList>
    </citation>
    <scope>NUCLEOTIDE SEQUENCE</scope>
    <source>
        <strain evidence="5">Ploen Becks lab</strain>
    </source>
</reference>
<feature type="domain" description="FLYWCH-type" evidence="4">
    <location>
        <begin position="25"/>
        <end position="66"/>
    </location>
</feature>
<evidence type="ECO:0000259" key="4">
    <source>
        <dbReference type="Pfam" id="PF04500"/>
    </source>
</evidence>
<organism evidence="5 6">
    <name type="scientific">Brachionus calyciflorus</name>
    <dbReference type="NCBI Taxonomy" id="104777"/>
    <lineage>
        <taxon>Eukaryota</taxon>
        <taxon>Metazoa</taxon>
        <taxon>Spiralia</taxon>
        <taxon>Gnathifera</taxon>
        <taxon>Rotifera</taxon>
        <taxon>Eurotatoria</taxon>
        <taxon>Monogononta</taxon>
        <taxon>Pseudotrocha</taxon>
        <taxon>Ploima</taxon>
        <taxon>Brachionidae</taxon>
        <taxon>Brachionus</taxon>
    </lineage>
</organism>
<dbReference type="InterPro" id="IPR007588">
    <property type="entry name" value="Znf_FLYWCH"/>
</dbReference>
<dbReference type="GO" id="GO:0008270">
    <property type="term" value="F:zinc ion binding"/>
    <property type="evidence" value="ECO:0007669"/>
    <property type="project" value="UniProtKB-KW"/>
</dbReference>
<evidence type="ECO:0000313" key="5">
    <source>
        <dbReference type="EMBL" id="CAF1018949.1"/>
    </source>
</evidence>
<evidence type="ECO:0000256" key="2">
    <source>
        <dbReference type="ARBA" id="ARBA00022771"/>
    </source>
</evidence>
<dbReference type="Proteomes" id="UP000663879">
    <property type="component" value="Unassembled WGS sequence"/>
</dbReference>
<keyword evidence="1" id="KW-0479">Metal-binding</keyword>
<evidence type="ECO:0000256" key="3">
    <source>
        <dbReference type="ARBA" id="ARBA00022833"/>
    </source>
</evidence>
<accession>A0A814I4C8</accession>
<protein>
    <recommendedName>
        <fullName evidence="4">FLYWCH-type domain-containing protein</fullName>
    </recommendedName>
</protein>
<evidence type="ECO:0000256" key="1">
    <source>
        <dbReference type="ARBA" id="ARBA00022723"/>
    </source>
</evidence>
<dbReference type="AlphaFoldDB" id="A0A814I4C8"/>
<gene>
    <name evidence="5" type="ORF">OXX778_LOCUS17278</name>
</gene>
<keyword evidence="6" id="KW-1185">Reference proteome</keyword>
<dbReference type="Gene3D" id="2.20.25.240">
    <property type="match status" value="1"/>
</dbReference>
<dbReference type="EMBL" id="CAJNOC010004367">
    <property type="protein sequence ID" value="CAF1018949.1"/>
    <property type="molecule type" value="Genomic_DNA"/>
</dbReference>
<dbReference type="Pfam" id="PF04500">
    <property type="entry name" value="FLYWCH"/>
    <property type="match status" value="1"/>
</dbReference>
<comment type="caution">
    <text evidence="5">The sequence shown here is derived from an EMBL/GenBank/DDBJ whole genome shotgun (WGS) entry which is preliminary data.</text>
</comment>
<proteinExistence type="predicted"/>
<name>A0A814I4C8_9BILA</name>
<evidence type="ECO:0000313" key="6">
    <source>
        <dbReference type="Proteomes" id="UP000663879"/>
    </source>
</evidence>
<keyword evidence="3" id="KW-0862">Zinc</keyword>